<evidence type="ECO:0000256" key="8">
    <source>
        <dbReference type="ARBA" id="ARBA00023055"/>
    </source>
</evidence>
<dbReference type="GO" id="GO:0000422">
    <property type="term" value="P:autophagy of mitochondrion"/>
    <property type="evidence" value="ECO:0007669"/>
    <property type="project" value="TreeGrafter"/>
</dbReference>
<dbReference type="AlphaFoldDB" id="A0A8T2S7P5"/>
<sequence length="897" mass="103627">MYRDWISKRNDEIGATKRSWSMVRDYPSAYGSRRNIEVELSDYHSLPSDEEGLSPQNLLQGESRKPETITDLDAFLESLYRYYCGKGFWCIVTHCAIQLLSLAFTISFSGFFLLIVDWQVVHACGVHAIEPCDLLRKAVKKHPLDPLTFSKGIVVTYLTLFSLYWCFCFLRFLTQLRDASKIRHFYCHRLQINDRELQTLSWSAVLEKIVKFQDQQSLSAVRDLSAHDVVMRIMRRDNYLIGMVNKGVFAVPLPSWVPGSGPVVAHDRTGNERRLLLTKTLEWSMNWCVLQHMFDRKFLIRKEFVNDIRGLRKRFMTVGLAMLVLSPFLVIFVLVYFFLRHAEEFYHHPSSATSRRWSNLARWIFREFNEMDHLFSQRLNSSYKHAVEYMKQFPSVILSQIAKFISFVSGGLVATLLLIALLDESLLEAHILGRNLLWFAAVLGTITAISRSMVIEEFQVFEPERYLKLVSCFTHYMPKHWRGAENKDVVRVEFESLFQYTGMTLLEELLSIFVTPYTLLFLLPRYGEDILQFIRDFTVHIDGVGDVCSLSVFDFEHHGNQNYGSPFHSQKAMRSSQGKMEKSFLNFQSSYPHWVPDINGKMFLSILAEFQARGTNEAEQANSYRPHQLFRHQGHILQNSFLSLLLQPGYGFRWPLSSSISSQIQMQSTDLRGDLLFWGNNLLPDQLFWLVDQYYMSHSCQPGLRTSATDFEVDFRAYEHPRFMDSTQASPSIVPHRAETMRFQENQEAGPSNHGVNQDLFHSSMNFSGHVTPLSPVYEAQEACRGDGSSEVSDQLENTVLRQQSMPNTVSQWWQEKGQLSTLTKGSFLEPPSFGVGHFAESSHGSSHDSDEIQERAWDLMHSRRTYGSSIMEDRDCDFDLPFGDVYDNTQGSQNYS</sequence>
<protein>
    <recommendedName>
        <fullName evidence="3 10">Autophagy-related protein 9</fullName>
    </recommendedName>
</protein>
<keyword evidence="12" id="KW-1185">Reference proteome</keyword>
<dbReference type="EMBL" id="CM035426">
    <property type="protein sequence ID" value="KAH7314608.1"/>
    <property type="molecule type" value="Genomic_DNA"/>
</dbReference>
<accession>A0A8T2S7P5</accession>
<keyword evidence="9 10" id="KW-0472">Membrane</keyword>
<dbReference type="EMBL" id="CM035426">
    <property type="protein sequence ID" value="KAH7314607.1"/>
    <property type="molecule type" value="Genomic_DNA"/>
</dbReference>
<dbReference type="GO" id="GO:0034497">
    <property type="term" value="P:protein localization to phagophore assembly site"/>
    <property type="evidence" value="ECO:0007669"/>
    <property type="project" value="TreeGrafter"/>
</dbReference>
<evidence type="ECO:0000256" key="1">
    <source>
        <dbReference type="ARBA" id="ARBA00004511"/>
    </source>
</evidence>
<keyword evidence="6 10" id="KW-1133">Transmembrane helix</keyword>
<comment type="subcellular location">
    <subcellularLocation>
        <location evidence="1 10">Preautophagosomal structure membrane</location>
        <topology evidence="1 10">Multi-pass membrane protein</topology>
    </subcellularLocation>
</comment>
<feature type="transmembrane region" description="Helical" evidence="10">
    <location>
        <begin position="88"/>
        <end position="116"/>
    </location>
</feature>
<evidence type="ECO:0000256" key="4">
    <source>
        <dbReference type="ARBA" id="ARBA00022448"/>
    </source>
</evidence>
<keyword evidence="8 10" id="KW-0445">Lipid transport</keyword>
<evidence type="ECO:0000256" key="7">
    <source>
        <dbReference type="ARBA" id="ARBA00023006"/>
    </source>
</evidence>
<gene>
    <name evidence="11" type="ORF">KP509_21G010500</name>
</gene>
<dbReference type="OrthoDB" id="2020634at2759"/>
<evidence type="ECO:0000256" key="10">
    <source>
        <dbReference type="RuleBase" id="RU364027"/>
    </source>
</evidence>
<name>A0A8T2S7P5_CERRI</name>
<dbReference type="GO" id="GO:0034045">
    <property type="term" value="C:phagophore assembly site membrane"/>
    <property type="evidence" value="ECO:0007669"/>
    <property type="project" value="UniProtKB-SubCell"/>
</dbReference>
<dbReference type="Proteomes" id="UP000825935">
    <property type="component" value="Chromosome 21"/>
</dbReference>
<feature type="transmembrane region" description="Helical" evidence="10">
    <location>
        <begin position="435"/>
        <end position="454"/>
    </location>
</feature>
<feature type="transmembrane region" description="Helical" evidence="10">
    <location>
        <begin position="318"/>
        <end position="339"/>
    </location>
</feature>
<organism evidence="11 12">
    <name type="scientific">Ceratopteris richardii</name>
    <name type="common">Triangle waterfern</name>
    <dbReference type="NCBI Taxonomy" id="49495"/>
    <lineage>
        <taxon>Eukaryota</taxon>
        <taxon>Viridiplantae</taxon>
        <taxon>Streptophyta</taxon>
        <taxon>Embryophyta</taxon>
        <taxon>Tracheophyta</taxon>
        <taxon>Polypodiopsida</taxon>
        <taxon>Polypodiidae</taxon>
        <taxon>Polypodiales</taxon>
        <taxon>Pteridineae</taxon>
        <taxon>Pteridaceae</taxon>
        <taxon>Parkerioideae</taxon>
        <taxon>Ceratopteris</taxon>
    </lineage>
</organism>
<evidence type="ECO:0000256" key="2">
    <source>
        <dbReference type="ARBA" id="ARBA00006185"/>
    </source>
</evidence>
<dbReference type="GO" id="GO:0061709">
    <property type="term" value="P:reticulophagy"/>
    <property type="evidence" value="ECO:0007669"/>
    <property type="project" value="TreeGrafter"/>
</dbReference>
<dbReference type="PANTHER" id="PTHR13038:SF10">
    <property type="entry name" value="AUTOPHAGY-RELATED PROTEIN 9"/>
    <property type="match status" value="1"/>
</dbReference>
<dbReference type="GO" id="GO:0005776">
    <property type="term" value="C:autophagosome"/>
    <property type="evidence" value="ECO:0007669"/>
    <property type="project" value="TreeGrafter"/>
</dbReference>
<dbReference type="GO" id="GO:0034727">
    <property type="term" value="P:piecemeal microautophagy of the nucleus"/>
    <property type="evidence" value="ECO:0007669"/>
    <property type="project" value="TreeGrafter"/>
</dbReference>
<dbReference type="OMA" id="LGHRDSW"/>
<dbReference type="Pfam" id="PF04109">
    <property type="entry name" value="ATG9"/>
    <property type="match status" value="1"/>
</dbReference>
<dbReference type="InterPro" id="IPR007241">
    <property type="entry name" value="Autophagy-rel_prot_9"/>
</dbReference>
<feature type="transmembrane region" description="Helical" evidence="10">
    <location>
        <begin position="153"/>
        <end position="173"/>
    </location>
</feature>
<evidence type="ECO:0000256" key="3">
    <source>
        <dbReference type="ARBA" id="ARBA00018074"/>
    </source>
</evidence>
<evidence type="ECO:0000313" key="11">
    <source>
        <dbReference type="EMBL" id="KAH7314608.1"/>
    </source>
</evidence>
<dbReference type="GO" id="GO:0006869">
    <property type="term" value="P:lipid transport"/>
    <property type="evidence" value="ECO:0007669"/>
    <property type="project" value="UniProtKB-KW"/>
</dbReference>
<keyword evidence="7 10" id="KW-0072">Autophagy</keyword>
<proteinExistence type="inferred from homology"/>
<keyword evidence="5 10" id="KW-0812">Transmembrane</keyword>
<comment type="caution">
    <text evidence="11">The sequence shown here is derived from an EMBL/GenBank/DDBJ whole genome shotgun (WGS) entry which is preliminary data.</text>
</comment>
<comment type="similarity">
    <text evidence="2 10">Belongs to the ATG9 family.</text>
</comment>
<evidence type="ECO:0000256" key="9">
    <source>
        <dbReference type="ARBA" id="ARBA00023136"/>
    </source>
</evidence>
<dbReference type="PANTHER" id="PTHR13038">
    <property type="entry name" value="APG9 AUTOPHAGY 9"/>
    <property type="match status" value="1"/>
</dbReference>
<reference evidence="11" key="1">
    <citation type="submission" date="2021-08" db="EMBL/GenBank/DDBJ databases">
        <title>WGS assembly of Ceratopteris richardii.</title>
        <authorList>
            <person name="Marchant D.B."/>
            <person name="Chen G."/>
            <person name="Jenkins J."/>
            <person name="Shu S."/>
            <person name="Leebens-Mack J."/>
            <person name="Grimwood J."/>
            <person name="Schmutz J."/>
            <person name="Soltis P."/>
            <person name="Soltis D."/>
            <person name="Chen Z.-H."/>
        </authorList>
    </citation>
    <scope>NUCLEOTIDE SEQUENCE</scope>
    <source>
        <strain evidence="11">Whitten #5841</strain>
        <tissue evidence="11">Leaf</tissue>
    </source>
</reference>
<comment type="function">
    <text evidence="10">Phospholipid scramblase involved in autophagy. Cycles between the preautophagosomal structure/phagophore assembly site (PAS) and the cytoplasmic vesicle pool and supplies membrane for the growing autophagosome. Lipid scramblase activity plays a key role in preautophagosomal structure/phagophore assembly by distributing the phospholipids that arrive through ATG2 from the cytoplasmic to the luminal leaflet of the bilayer, thereby driving autophagosomal membrane expansion.</text>
</comment>
<evidence type="ECO:0000256" key="6">
    <source>
        <dbReference type="ARBA" id="ARBA00022989"/>
    </source>
</evidence>
<keyword evidence="4 10" id="KW-0813">Transport</keyword>
<evidence type="ECO:0000313" key="12">
    <source>
        <dbReference type="Proteomes" id="UP000825935"/>
    </source>
</evidence>
<evidence type="ECO:0000256" key="5">
    <source>
        <dbReference type="ARBA" id="ARBA00022692"/>
    </source>
</evidence>
<feature type="transmembrane region" description="Helical" evidence="10">
    <location>
        <begin position="401"/>
        <end position="423"/>
    </location>
</feature>